<evidence type="ECO:0000313" key="7">
    <source>
        <dbReference type="Proteomes" id="UP000193558"/>
    </source>
</evidence>
<evidence type="ECO:0000259" key="5">
    <source>
        <dbReference type="PROSITE" id="PS51118"/>
    </source>
</evidence>
<sequence>MPAWVDGKLFFYADSPPRRLMDLFSLKWSSMVLHALYHWPEKRARTGELQRSLQGISKKMLFQTLKELEQRGLIARHVYDVVPPKVDYRLTPLGLTFAAPIEQMYQWGLENQAALDAMEGNLRQATDVPSDGPPSLDPSVSAD</sequence>
<proteinExistence type="predicted"/>
<dbReference type="Pfam" id="PF01638">
    <property type="entry name" value="HxlR"/>
    <property type="match status" value="1"/>
</dbReference>
<feature type="region of interest" description="Disordered" evidence="4">
    <location>
        <begin position="124"/>
        <end position="143"/>
    </location>
</feature>
<reference evidence="6 7" key="1">
    <citation type="journal article" date="2017" name="Antonie Van Leeuwenhoek">
        <title>Phylogenomic resolution of the bacterial genus Pantoea and its relationship with Erwinia and Tatumella.</title>
        <authorList>
            <person name="Palmer M."/>
            <person name="Steenkamp E.T."/>
            <person name="Coetzee M.P."/>
            <person name="Chan W.Y."/>
            <person name="van Zyl E."/>
            <person name="De Maayer P."/>
            <person name="Coutinho T.A."/>
            <person name="Blom J."/>
            <person name="Smits T.H."/>
            <person name="Duffy B."/>
            <person name="Venter S.N."/>
        </authorList>
    </citation>
    <scope>NUCLEOTIDE SEQUENCE [LARGE SCALE GENOMIC DNA]</scope>
    <source>
        <strain evidence="6 7">LMG 26275</strain>
    </source>
</reference>
<keyword evidence="3" id="KW-0804">Transcription</keyword>
<dbReference type="OrthoDB" id="9807069at2"/>
<organism evidence="6 7">
    <name type="scientific">Pantoea rwandensis</name>
    <dbReference type="NCBI Taxonomy" id="1076550"/>
    <lineage>
        <taxon>Bacteria</taxon>
        <taxon>Pseudomonadati</taxon>
        <taxon>Pseudomonadota</taxon>
        <taxon>Gammaproteobacteria</taxon>
        <taxon>Enterobacterales</taxon>
        <taxon>Erwiniaceae</taxon>
        <taxon>Pantoea</taxon>
    </lineage>
</organism>
<dbReference type="RefSeq" id="WP_084934027.1">
    <property type="nucleotide sequence ID" value="NZ_MLFR01000005.1"/>
</dbReference>
<keyword evidence="1" id="KW-0805">Transcription regulation</keyword>
<evidence type="ECO:0000256" key="3">
    <source>
        <dbReference type="ARBA" id="ARBA00023163"/>
    </source>
</evidence>
<dbReference type="EMBL" id="MLFR01000005">
    <property type="protein sequence ID" value="ORM70245.1"/>
    <property type="molecule type" value="Genomic_DNA"/>
</dbReference>
<dbReference type="InterPro" id="IPR036388">
    <property type="entry name" value="WH-like_DNA-bd_sf"/>
</dbReference>
<dbReference type="PANTHER" id="PTHR33204:SF37">
    <property type="entry name" value="HTH-TYPE TRANSCRIPTIONAL REGULATOR YODB"/>
    <property type="match status" value="1"/>
</dbReference>
<dbReference type="SUPFAM" id="SSF46785">
    <property type="entry name" value="Winged helix' DNA-binding domain"/>
    <property type="match status" value="1"/>
</dbReference>
<evidence type="ECO:0000256" key="2">
    <source>
        <dbReference type="ARBA" id="ARBA00023125"/>
    </source>
</evidence>
<comment type="caution">
    <text evidence="6">The sequence shown here is derived from an EMBL/GenBank/DDBJ whole genome shotgun (WGS) entry which is preliminary data.</text>
</comment>
<accession>A0A1X1D0M5</accession>
<keyword evidence="2" id="KW-0238">DNA-binding</keyword>
<dbReference type="Proteomes" id="UP000193558">
    <property type="component" value="Unassembled WGS sequence"/>
</dbReference>
<dbReference type="GO" id="GO:0003677">
    <property type="term" value="F:DNA binding"/>
    <property type="evidence" value="ECO:0007669"/>
    <property type="project" value="UniProtKB-KW"/>
</dbReference>
<dbReference type="PANTHER" id="PTHR33204">
    <property type="entry name" value="TRANSCRIPTIONAL REGULATOR, MARR FAMILY"/>
    <property type="match status" value="1"/>
</dbReference>
<evidence type="ECO:0000313" key="6">
    <source>
        <dbReference type="EMBL" id="ORM70245.1"/>
    </source>
</evidence>
<name>A0A1X1D0M5_9GAMM</name>
<dbReference type="InterPro" id="IPR036390">
    <property type="entry name" value="WH_DNA-bd_sf"/>
</dbReference>
<evidence type="ECO:0000256" key="1">
    <source>
        <dbReference type="ARBA" id="ARBA00023015"/>
    </source>
</evidence>
<dbReference type="PROSITE" id="PS51118">
    <property type="entry name" value="HTH_HXLR"/>
    <property type="match status" value="1"/>
</dbReference>
<dbReference type="InterPro" id="IPR002577">
    <property type="entry name" value="HTH_HxlR"/>
</dbReference>
<gene>
    <name evidence="6" type="ORF">HA51_07995</name>
</gene>
<dbReference type="AlphaFoldDB" id="A0A1X1D0M5"/>
<dbReference type="Gene3D" id="1.10.10.10">
    <property type="entry name" value="Winged helix-like DNA-binding domain superfamily/Winged helix DNA-binding domain"/>
    <property type="match status" value="1"/>
</dbReference>
<feature type="domain" description="HTH hxlR-type" evidence="5">
    <location>
        <begin position="15"/>
        <end position="116"/>
    </location>
</feature>
<protein>
    <submittedName>
        <fullName evidence="6">Transcriptional regulator</fullName>
    </submittedName>
</protein>
<evidence type="ECO:0000256" key="4">
    <source>
        <dbReference type="SAM" id="MobiDB-lite"/>
    </source>
</evidence>